<evidence type="ECO:0000256" key="1">
    <source>
        <dbReference type="SAM" id="MobiDB-lite"/>
    </source>
</evidence>
<feature type="compositionally biased region" description="Basic and acidic residues" evidence="1">
    <location>
        <begin position="58"/>
        <end position="69"/>
    </location>
</feature>
<feature type="non-terminal residue" evidence="2">
    <location>
        <position position="248"/>
    </location>
</feature>
<dbReference type="AlphaFoldDB" id="A0A843UFA3"/>
<dbReference type="EMBL" id="NMUH01000609">
    <property type="protein sequence ID" value="MQL82111.1"/>
    <property type="molecule type" value="Genomic_DNA"/>
</dbReference>
<reference evidence="2" key="1">
    <citation type="submission" date="2017-07" db="EMBL/GenBank/DDBJ databases">
        <title>Taro Niue Genome Assembly and Annotation.</title>
        <authorList>
            <person name="Atibalentja N."/>
            <person name="Keating K."/>
            <person name="Fields C.J."/>
        </authorList>
    </citation>
    <scope>NUCLEOTIDE SEQUENCE</scope>
    <source>
        <strain evidence="2">Niue_2</strain>
        <tissue evidence="2">Leaf</tissue>
    </source>
</reference>
<name>A0A843UFA3_COLES</name>
<sequence length="248" mass="27625">MHLSADVDRLAKGRRLGFPRDSYLCGSVDKQLESIDRHTFARSLLVMASHGRRGAQAWEHEPRQEEKGEQQALAPHGPMVLPTPPLVDFSVFMQGLVQAMQMQAQTQAALQTQLQAQVLHDSPIITQRQMPQKLISQPTNPNVPPSRTVDYLRKSRFQKNLFTPPLGTTFSCKGSVDTTISGVDTMAQSKDRNVKKRSTSVDTSPGQVDTREPSQKAYFAVWDMVSTLNHLKSTLETSPRELICQSGT</sequence>
<protein>
    <submittedName>
        <fullName evidence="2">Uncharacterized protein</fullName>
    </submittedName>
</protein>
<feature type="region of interest" description="Disordered" evidence="1">
    <location>
        <begin position="53"/>
        <end position="77"/>
    </location>
</feature>
<evidence type="ECO:0000313" key="3">
    <source>
        <dbReference type="Proteomes" id="UP000652761"/>
    </source>
</evidence>
<accession>A0A843UFA3</accession>
<proteinExistence type="predicted"/>
<dbReference type="Proteomes" id="UP000652761">
    <property type="component" value="Unassembled WGS sequence"/>
</dbReference>
<keyword evidence="3" id="KW-1185">Reference proteome</keyword>
<gene>
    <name evidence="2" type="ORF">Taro_014573</name>
</gene>
<feature type="region of interest" description="Disordered" evidence="1">
    <location>
        <begin position="188"/>
        <end position="212"/>
    </location>
</feature>
<comment type="caution">
    <text evidence="2">The sequence shown here is derived from an EMBL/GenBank/DDBJ whole genome shotgun (WGS) entry which is preliminary data.</text>
</comment>
<organism evidence="2 3">
    <name type="scientific">Colocasia esculenta</name>
    <name type="common">Wild taro</name>
    <name type="synonym">Arum esculentum</name>
    <dbReference type="NCBI Taxonomy" id="4460"/>
    <lineage>
        <taxon>Eukaryota</taxon>
        <taxon>Viridiplantae</taxon>
        <taxon>Streptophyta</taxon>
        <taxon>Embryophyta</taxon>
        <taxon>Tracheophyta</taxon>
        <taxon>Spermatophyta</taxon>
        <taxon>Magnoliopsida</taxon>
        <taxon>Liliopsida</taxon>
        <taxon>Araceae</taxon>
        <taxon>Aroideae</taxon>
        <taxon>Colocasieae</taxon>
        <taxon>Colocasia</taxon>
    </lineage>
</organism>
<evidence type="ECO:0000313" key="2">
    <source>
        <dbReference type="EMBL" id="MQL82111.1"/>
    </source>
</evidence>